<feature type="transmembrane region" description="Helical" evidence="5">
    <location>
        <begin position="89"/>
        <end position="105"/>
    </location>
</feature>
<dbReference type="InterPro" id="IPR050925">
    <property type="entry name" value="Rhomboid_protease_S54"/>
</dbReference>
<dbReference type="OrthoDB" id="465874at2"/>
<keyword evidence="8" id="KW-1185">Reference proteome</keyword>
<feature type="transmembrane region" description="Helical" evidence="5">
    <location>
        <begin position="12"/>
        <end position="35"/>
    </location>
</feature>
<accession>A0A4V5NVH8</accession>
<evidence type="ECO:0000256" key="1">
    <source>
        <dbReference type="ARBA" id="ARBA00004141"/>
    </source>
</evidence>
<feature type="transmembrane region" description="Helical" evidence="5">
    <location>
        <begin position="161"/>
        <end position="180"/>
    </location>
</feature>
<organism evidence="7 8">
    <name type="scientific">Ferrimonas sediminicola</name>
    <dbReference type="NCBI Taxonomy" id="2569538"/>
    <lineage>
        <taxon>Bacteria</taxon>
        <taxon>Pseudomonadati</taxon>
        <taxon>Pseudomonadota</taxon>
        <taxon>Gammaproteobacteria</taxon>
        <taxon>Alteromonadales</taxon>
        <taxon>Ferrimonadaceae</taxon>
        <taxon>Ferrimonas</taxon>
    </lineage>
</organism>
<evidence type="ECO:0000256" key="5">
    <source>
        <dbReference type="SAM" id="Phobius"/>
    </source>
</evidence>
<dbReference type="RefSeq" id="WP_136851993.1">
    <property type="nucleotide sequence ID" value="NZ_SWCI01000002.1"/>
</dbReference>
<dbReference type="Gene3D" id="1.20.1540.10">
    <property type="entry name" value="Rhomboid-like"/>
    <property type="match status" value="1"/>
</dbReference>
<reference evidence="7 8" key="1">
    <citation type="submission" date="2019-04" db="EMBL/GenBank/DDBJ databases">
        <authorList>
            <person name="Hwang J.C."/>
        </authorList>
    </citation>
    <scope>NUCLEOTIDE SEQUENCE [LARGE SCALE GENOMIC DNA]</scope>
    <source>
        <strain evidence="7 8">IMCC35001</strain>
    </source>
</reference>
<dbReference type="InterPro" id="IPR022764">
    <property type="entry name" value="Peptidase_S54_rhomboid_dom"/>
</dbReference>
<dbReference type="PANTHER" id="PTHR43731">
    <property type="entry name" value="RHOMBOID PROTEASE"/>
    <property type="match status" value="1"/>
</dbReference>
<keyword evidence="2 5" id="KW-0812">Transmembrane</keyword>
<dbReference type="GO" id="GO:0006508">
    <property type="term" value="P:proteolysis"/>
    <property type="evidence" value="ECO:0007669"/>
    <property type="project" value="UniProtKB-KW"/>
</dbReference>
<keyword evidence="7" id="KW-0378">Hydrolase</keyword>
<feature type="transmembrane region" description="Helical" evidence="5">
    <location>
        <begin position="64"/>
        <end position="82"/>
    </location>
</feature>
<comment type="caution">
    <text evidence="7">The sequence shown here is derived from an EMBL/GenBank/DDBJ whole genome shotgun (WGS) entry which is preliminary data.</text>
</comment>
<dbReference type="Proteomes" id="UP000305674">
    <property type="component" value="Unassembled WGS sequence"/>
</dbReference>
<dbReference type="GO" id="GO:0016020">
    <property type="term" value="C:membrane"/>
    <property type="evidence" value="ECO:0007669"/>
    <property type="project" value="UniProtKB-SubCell"/>
</dbReference>
<keyword evidence="7" id="KW-0645">Protease</keyword>
<dbReference type="PANTHER" id="PTHR43731:SF9">
    <property type="entry name" value="SLR1461 PROTEIN"/>
    <property type="match status" value="1"/>
</dbReference>
<keyword evidence="4 5" id="KW-0472">Membrane</keyword>
<evidence type="ECO:0000313" key="7">
    <source>
        <dbReference type="EMBL" id="TKB50533.1"/>
    </source>
</evidence>
<evidence type="ECO:0000259" key="6">
    <source>
        <dbReference type="Pfam" id="PF01694"/>
    </source>
</evidence>
<dbReference type="EMBL" id="SWCI01000002">
    <property type="protein sequence ID" value="TKB50533.1"/>
    <property type="molecule type" value="Genomic_DNA"/>
</dbReference>
<dbReference type="Pfam" id="PF01694">
    <property type="entry name" value="Rhomboid"/>
    <property type="match status" value="1"/>
</dbReference>
<proteinExistence type="predicted"/>
<sequence>MGREYSIWRSIRVSAAFVTLLWMVMVFEAFTGWYLGHFGIYPREPFGAIGILTAPLVHGSAEHLAANSLALLVLGSALLYGYPRSRWPVLIIIWLASGFGVWLFGRSSFHIGASGLTHGLFFYLFFISLLRRDKRSIALMMIAFFMYGGMLMGIFPRDPQISFEYHLFGGLAGLMCAVMFRHWDPLPAPKVYDYEKPQRQEEDAIGDLWQETPPETSRRHWD</sequence>
<evidence type="ECO:0000256" key="3">
    <source>
        <dbReference type="ARBA" id="ARBA00022989"/>
    </source>
</evidence>
<gene>
    <name evidence="7" type="ORF">FCL40_05125</name>
</gene>
<protein>
    <submittedName>
        <fullName evidence="7">Rhomboid family intramembrane serine protease</fullName>
    </submittedName>
</protein>
<feature type="transmembrane region" description="Helical" evidence="5">
    <location>
        <begin position="137"/>
        <end position="155"/>
    </location>
</feature>
<name>A0A4V5NVH8_9GAMM</name>
<dbReference type="AlphaFoldDB" id="A0A4V5NVH8"/>
<comment type="subcellular location">
    <subcellularLocation>
        <location evidence="1">Membrane</location>
        <topology evidence="1">Multi-pass membrane protein</topology>
    </subcellularLocation>
</comment>
<evidence type="ECO:0000256" key="2">
    <source>
        <dbReference type="ARBA" id="ARBA00022692"/>
    </source>
</evidence>
<feature type="transmembrane region" description="Helical" evidence="5">
    <location>
        <begin position="111"/>
        <end position="130"/>
    </location>
</feature>
<dbReference type="SUPFAM" id="SSF144091">
    <property type="entry name" value="Rhomboid-like"/>
    <property type="match status" value="1"/>
</dbReference>
<evidence type="ECO:0000256" key="4">
    <source>
        <dbReference type="ARBA" id="ARBA00023136"/>
    </source>
</evidence>
<feature type="domain" description="Peptidase S54 rhomboid" evidence="6">
    <location>
        <begin position="50"/>
        <end position="181"/>
    </location>
</feature>
<dbReference type="InterPro" id="IPR035952">
    <property type="entry name" value="Rhomboid-like_sf"/>
</dbReference>
<keyword evidence="3 5" id="KW-1133">Transmembrane helix</keyword>
<evidence type="ECO:0000313" key="8">
    <source>
        <dbReference type="Proteomes" id="UP000305674"/>
    </source>
</evidence>
<dbReference type="GO" id="GO:0004252">
    <property type="term" value="F:serine-type endopeptidase activity"/>
    <property type="evidence" value="ECO:0007669"/>
    <property type="project" value="InterPro"/>
</dbReference>